<evidence type="ECO:0000313" key="2">
    <source>
        <dbReference type="EMBL" id="MBP3942725.1"/>
    </source>
</evidence>
<protein>
    <submittedName>
        <fullName evidence="2">NAD(P)H-dependent oxidoreductase</fullName>
    </submittedName>
</protein>
<keyword evidence="3" id="KW-1185">Reference proteome</keyword>
<gene>
    <name evidence="2" type="ORF">J5U18_03955</name>
</gene>
<dbReference type="PANTHER" id="PTHR30543:SF21">
    <property type="entry name" value="NAD(P)H-DEPENDENT FMN REDUCTASE LOT6"/>
    <property type="match status" value="1"/>
</dbReference>
<proteinExistence type="predicted"/>
<dbReference type="InterPro" id="IPR005025">
    <property type="entry name" value="FMN_Rdtase-like_dom"/>
</dbReference>
<dbReference type="InterPro" id="IPR050712">
    <property type="entry name" value="NAD(P)H-dep_reductase"/>
</dbReference>
<organism evidence="2 3">
    <name type="scientific">Rhinopithecimicrobium faecis</name>
    <dbReference type="NCBI Taxonomy" id="2820698"/>
    <lineage>
        <taxon>Bacteria</taxon>
        <taxon>Pseudomonadati</taxon>
        <taxon>Bacteroidota</taxon>
        <taxon>Sphingobacteriia</taxon>
        <taxon>Sphingobacteriales</taxon>
        <taxon>Sphingobacteriaceae</taxon>
        <taxon>Rhinopithecimicrobium</taxon>
    </lineage>
</organism>
<dbReference type="GO" id="GO:0005829">
    <property type="term" value="C:cytosol"/>
    <property type="evidence" value="ECO:0007669"/>
    <property type="project" value="TreeGrafter"/>
</dbReference>
<dbReference type="Pfam" id="PF03358">
    <property type="entry name" value="FMN_red"/>
    <property type="match status" value="1"/>
</dbReference>
<dbReference type="RefSeq" id="WP_353546207.1">
    <property type="nucleotide sequence ID" value="NZ_JAGKSB010000003.1"/>
</dbReference>
<dbReference type="EMBL" id="JAGKSB010000003">
    <property type="protein sequence ID" value="MBP3942725.1"/>
    <property type="molecule type" value="Genomic_DNA"/>
</dbReference>
<comment type="caution">
    <text evidence="2">The sequence shown here is derived from an EMBL/GenBank/DDBJ whole genome shotgun (WGS) entry which is preliminary data.</text>
</comment>
<dbReference type="Gene3D" id="3.40.50.360">
    <property type="match status" value="1"/>
</dbReference>
<evidence type="ECO:0000313" key="3">
    <source>
        <dbReference type="Proteomes" id="UP000679691"/>
    </source>
</evidence>
<dbReference type="SUPFAM" id="SSF52218">
    <property type="entry name" value="Flavoproteins"/>
    <property type="match status" value="1"/>
</dbReference>
<reference evidence="2" key="1">
    <citation type="submission" date="2021-03" db="EMBL/GenBank/DDBJ databases">
        <authorList>
            <person name="Lu T."/>
            <person name="Wang Q."/>
            <person name="Han X."/>
        </authorList>
    </citation>
    <scope>NUCLEOTIDE SEQUENCE</scope>
    <source>
        <strain evidence="2">WQ 2009</strain>
    </source>
</reference>
<evidence type="ECO:0000259" key="1">
    <source>
        <dbReference type="Pfam" id="PF03358"/>
    </source>
</evidence>
<dbReference type="Proteomes" id="UP000679691">
    <property type="component" value="Unassembled WGS sequence"/>
</dbReference>
<name>A0A8T4H8Y5_9SPHI</name>
<dbReference type="GO" id="GO:0010181">
    <property type="term" value="F:FMN binding"/>
    <property type="evidence" value="ECO:0007669"/>
    <property type="project" value="TreeGrafter"/>
</dbReference>
<dbReference type="GO" id="GO:0016491">
    <property type="term" value="F:oxidoreductase activity"/>
    <property type="evidence" value="ECO:0007669"/>
    <property type="project" value="InterPro"/>
</dbReference>
<dbReference type="AlphaFoldDB" id="A0A8T4H8Y5"/>
<accession>A0A8T4H8Y5</accession>
<dbReference type="PANTHER" id="PTHR30543">
    <property type="entry name" value="CHROMATE REDUCTASE"/>
    <property type="match status" value="1"/>
</dbReference>
<sequence length="186" mass="20714">MNILAFAASNSSQSINKKFVTSVSKYYKEPEDVIEILDLNDYEMPLFSIDRELSEGIPQAAKDFATKIDCADFLLISLAEHNGSYCAAYKNIIDWVSRIPGRKLFNSKPVFLLATSPGAMGAATVLNTAVNRITWDGANVLDSFSLPSFKDNFEEGKGVINMNMRAELEAKVRKTKRSLKELFEQA</sequence>
<feature type="domain" description="NADPH-dependent FMN reductase-like" evidence="1">
    <location>
        <begin position="1"/>
        <end position="144"/>
    </location>
</feature>
<dbReference type="InterPro" id="IPR029039">
    <property type="entry name" value="Flavoprotein-like_sf"/>
</dbReference>